<evidence type="ECO:0000313" key="2">
    <source>
        <dbReference type="EMBL" id="KAK0445645.1"/>
    </source>
</evidence>
<sequence>MFGFLSEMRKWWSTPLDKVAGLAHSCCIWCVPIYREDQSEEEAWTALVNAMSVRKRAYLLFFYPEPGDGDISWRPSWRQVMAKPLPSLRRYSVLQNKVERMEKADVDVYKGPRIDSGDVPRMADGSQDGTPQQGELVVKDDSGTLHTIQIVADHAYPILDGVYTLIGGKARFDYLSENFEYVYMRDWVVGRWTLEAGREI</sequence>
<proteinExistence type="predicted"/>
<dbReference type="GeneID" id="85357889"/>
<accession>A0AA39JMT6</accession>
<organism evidence="2 3">
    <name type="scientific">Armillaria tabescens</name>
    <name type="common">Ringless honey mushroom</name>
    <name type="synonym">Agaricus tabescens</name>
    <dbReference type="NCBI Taxonomy" id="1929756"/>
    <lineage>
        <taxon>Eukaryota</taxon>
        <taxon>Fungi</taxon>
        <taxon>Dikarya</taxon>
        <taxon>Basidiomycota</taxon>
        <taxon>Agaricomycotina</taxon>
        <taxon>Agaricomycetes</taxon>
        <taxon>Agaricomycetidae</taxon>
        <taxon>Agaricales</taxon>
        <taxon>Marasmiineae</taxon>
        <taxon>Physalacriaceae</taxon>
        <taxon>Desarmillaria</taxon>
    </lineage>
</organism>
<protein>
    <submittedName>
        <fullName evidence="2">Uncharacterized protein</fullName>
    </submittedName>
</protein>
<dbReference type="AlphaFoldDB" id="A0AA39JMT6"/>
<comment type="caution">
    <text evidence="2">The sequence shown here is derived from an EMBL/GenBank/DDBJ whole genome shotgun (WGS) entry which is preliminary data.</text>
</comment>
<feature type="region of interest" description="Disordered" evidence="1">
    <location>
        <begin position="115"/>
        <end position="134"/>
    </location>
</feature>
<dbReference type="RefSeq" id="XP_060325549.1">
    <property type="nucleotide sequence ID" value="XM_060474341.1"/>
</dbReference>
<reference evidence="2" key="1">
    <citation type="submission" date="2023-06" db="EMBL/GenBank/DDBJ databases">
        <authorList>
            <consortium name="Lawrence Berkeley National Laboratory"/>
            <person name="Ahrendt S."/>
            <person name="Sahu N."/>
            <person name="Indic B."/>
            <person name="Wong-Bajracharya J."/>
            <person name="Merenyi Z."/>
            <person name="Ke H.-M."/>
            <person name="Monk M."/>
            <person name="Kocsube S."/>
            <person name="Drula E."/>
            <person name="Lipzen A."/>
            <person name="Balint B."/>
            <person name="Henrissat B."/>
            <person name="Andreopoulos B."/>
            <person name="Martin F.M."/>
            <person name="Harder C.B."/>
            <person name="Rigling D."/>
            <person name="Ford K.L."/>
            <person name="Foster G.D."/>
            <person name="Pangilinan J."/>
            <person name="Papanicolaou A."/>
            <person name="Barry K."/>
            <person name="LaButti K."/>
            <person name="Viragh M."/>
            <person name="Koriabine M."/>
            <person name="Yan M."/>
            <person name="Riley R."/>
            <person name="Champramary S."/>
            <person name="Plett K.L."/>
            <person name="Tsai I.J."/>
            <person name="Slot J."/>
            <person name="Sipos G."/>
            <person name="Plett J."/>
            <person name="Nagy L.G."/>
            <person name="Grigoriev I.V."/>
        </authorList>
    </citation>
    <scope>NUCLEOTIDE SEQUENCE</scope>
    <source>
        <strain evidence="2">CCBAS 213</strain>
    </source>
</reference>
<keyword evidence="3" id="KW-1185">Reference proteome</keyword>
<dbReference type="Proteomes" id="UP001175211">
    <property type="component" value="Unassembled WGS sequence"/>
</dbReference>
<gene>
    <name evidence="2" type="ORF">EV420DRAFT_1571983</name>
</gene>
<name>A0AA39JMT6_ARMTA</name>
<dbReference type="EMBL" id="JAUEPS010000049">
    <property type="protein sequence ID" value="KAK0445645.1"/>
    <property type="molecule type" value="Genomic_DNA"/>
</dbReference>
<evidence type="ECO:0000256" key="1">
    <source>
        <dbReference type="SAM" id="MobiDB-lite"/>
    </source>
</evidence>
<evidence type="ECO:0000313" key="3">
    <source>
        <dbReference type="Proteomes" id="UP001175211"/>
    </source>
</evidence>